<dbReference type="HOGENOM" id="CLU_1138565_0_0_1"/>
<evidence type="ECO:0000313" key="4">
    <source>
        <dbReference type="Proteomes" id="UP000015464"/>
    </source>
</evidence>
<reference evidence="3 4" key="1">
    <citation type="journal article" date="2011" name="Science">
        <title>Comparative functional genomics of the fission yeasts.</title>
        <authorList>
            <person name="Rhind N."/>
            <person name="Chen Z."/>
            <person name="Yassour M."/>
            <person name="Thompson D.A."/>
            <person name="Haas B.J."/>
            <person name="Habib N."/>
            <person name="Wapinski I."/>
            <person name="Roy S."/>
            <person name="Lin M.F."/>
            <person name="Heiman D.I."/>
            <person name="Young S.K."/>
            <person name="Furuya K."/>
            <person name="Guo Y."/>
            <person name="Pidoux A."/>
            <person name="Chen H.M."/>
            <person name="Robbertse B."/>
            <person name="Goldberg J.M."/>
            <person name="Aoki K."/>
            <person name="Bayne E.H."/>
            <person name="Berlin A.M."/>
            <person name="Desjardins C.A."/>
            <person name="Dobbs E."/>
            <person name="Dukaj L."/>
            <person name="Fan L."/>
            <person name="FitzGerald M.G."/>
            <person name="French C."/>
            <person name="Gujja S."/>
            <person name="Hansen K."/>
            <person name="Keifenheim D."/>
            <person name="Levin J.Z."/>
            <person name="Mosher R.A."/>
            <person name="Mueller C.A."/>
            <person name="Pfiffner J."/>
            <person name="Priest M."/>
            <person name="Russ C."/>
            <person name="Smialowska A."/>
            <person name="Swoboda P."/>
            <person name="Sykes S.M."/>
            <person name="Vaughn M."/>
            <person name="Vengrova S."/>
            <person name="Yoder R."/>
            <person name="Zeng Q."/>
            <person name="Allshire R."/>
            <person name="Baulcombe D."/>
            <person name="Birren B.W."/>
            <person name="Brown W."/>
            <person name="Ekwall K."/>
            <person name="Kellis M."/>
            <person name="Leatherwood J."/>
            <person name="Levin H."/>
            <person name="Margalit H."/>
            <person name="Martienssen R."/>
            <person name="Nieduszynski C.A."/>
            <person name="Spatafora J.W."/>
            <person name="Friedman N."/>
            <person name="Dalgaard J.Z."/>
            <person name="Baumann P."/>
            <person name="Niki H."/>
            <person name="Regev A."/>
            <person name="Nusbaum C."/>
        </authorList>
    </citation>
    <scope>NUCLEOTIDE SEQUENCE [LARGE SCALE GENOMIC DNA]</scope>
    <source>
        <strain evidence="4">OY26 / ATCC MYA-4695 / CBS 11777 / NBRC 106824 / NRRL Y48691</strain>
    </source>
</reference>
<dbReference type="Proteomes" id="UP000015464">
    <property type="component" value="Unassembled WGS sequence"/>
</dbReference>
<dbReference type="EMBL" id="KE546993">
    <property type="protein sequence ID" value="EPY50206.1"/>
    <property type="molecule type" value="Genomic_DNA"/>
</dbReference>
<organism evidence="3 4">
    <name type="scientific">Schizosaccharomyces cryophilus (strain OY26 / ATCC MYA-4695 / CBS 11777 / NBRC 106824 / NRRL Y48691)</name>
    <name type="common">Fission yeast</name>
    <dbReference type="NCBI Taxonomy" id="653667"/>
    <lineage>
        <taxon>Eukaryota</taxon>
        <taxon>Fungi</taxon>
        <taxon>Dikarya</taxon>
        <taxon>Ascomycota</taxon>
        <taxon>Taphrinomycotina</taxon>
        <taxon>Schizosaccharomycetes</taxon>
        <taxon>Schizosaccharomycetales</taxon>
        <taxon>Schizosaccharomycetaceae</taxon>
        <taxon>Schizosaccharomyces</taxon>
    </lineage>
</organism>
<feature type="compositionally biased region" description="Acidic residues" evidence="1">
    <location>
        <begin position="176"/>
        <end position="186"/>
    </location>
</feature>
<proteinExistence type="predicted"/>
<protein>
    <submittedName>
        <fullName evidence="3">Peroxisomal membrane protein Pex22</fullName>
    </submittedName>
</protein>
<dbReference type="AlphaFoldDB" id="S9X8Q1"/>
<keyword evidence="2" id="KW-0812">Transmembrane</keyword>
<evidence type="ECO:0000256" key="1">
    <source>
        <dbReference type="SAM" id="MobiDB-lite"/>
    </source>
</evidence>
<dbReference type="GeneID" id="25035298"/>
<gene>
    <name evidence="3" type="ORF">SPOG_00967</name>
</gene>
<feature type="transmembrane region" description="Helical" evidence="2">
    <location>
        <begin position="196"/>
        <end position="214"/>
    </location>
</feature>
<accession>S9X8Q1</accession>
<keyword evidence="2" id="KW-1133">Transmembrane helix</keyword>
<evidence type="ECO:0000256" key="2">
    <source>
        <dbReference type="SAM" id="Phobius"/>
    </source>
</evidence>
<dbReference type="OMA" id="SHHAYKD"/>
<feature type="region of interest" description="Disordered" evidence="1">
    <location>
        <begin position="140"/>
        <end position="186"/>
    </location>
</feature>
<keyword evidence="2" id="KW-0472">Membrane</keyword>
<sequence length="223" mass="24727">MSSWQCASQKIPISCSITNDRGTKFFDHGAIAIPELTFESNKQEFDLQDFEGSSVLRCGYRNKISGHWSAGTSFYKLGDLLESHHAYKDCFFLHTSKNADLESLDDIIQVVHSFKPVSKGSNEETKPDIVLIYPESPEPLLSFPKRKPQNPASTAGSRNKHTLPKDSRTKDKSSEGNDDTGDTEALPEEKTFLQRFGLYLIPILFLLFVGTSGGSQASGSSNR</sequence>
<dbReference type="RefSeq" id="XP_013024692.1">
    <property type="nucleotide sequence ID" value="XM_013169238.1"/>
</dbReference>
<name>S9X8Q1_SCHCR</name>
<dbReference type="OrthoDB" id="5349039at2759"/>
<keyword evidence="4" id="KW-1185">Reference proteome</keyword>
<feature type="compositionally biased region" description="Basic and acidic residues" evidence="1">
    <location>
        <begin position="163"/>
        <end position="175"/>
    </location>
</feature>
<evidence type="ECO:0000313" key="3">
    <source>
        <dbReference type="EMBL" id="EPY50206.1"/>
    </source>
</evidence>